<feature type="modified residue" description="N6-(pyridoxal phosphate)lysine" evidence="3">
    <location>
        <position position="182"/>
    </location>
</feature>
<dbReference type="PANTHER" id="PTHR30244">
    <property type="entry name" value="TRANSAMINASE"/>
    <property type="match status" value="1"/>
</dbReference>
<dbReference type="CDD" id="cd00616">
    <property type="entry name" value="AHBA_syn"/>
    <property type="match status" value="1"/>
</dbReference>
<dbReference type="SUPFAM" id="SSF53383">
    <property type="entry name" value="PLP-dependent transferases"/>
    <property type="match status" value="1"/>
</dbReference>
<dbReference type="OrthoDB" id="9810913at2"/>
<dbReference type="PANTHER" id="PTHR30244:SF34">
    <property type="entry name" value="DTDP-4-AMINO-4,6-DIDEOXYGALACTOSE TRANSAMINASE"/>
    <property type="match status" value="1"/>
</dbReference>
<feature type="active site" description="Proton acceptor" evidence="2">
    <location>
        <position position="182"/>
    </location>
</feature>
<dbReference type="GO" id="GO:0019180">
    <property type="term" value="F:dTDP-4-amino-4,6-dideoxygalactose transaminase activity"/>
    <property type="evidence" value="ECO:0007669"/>
    <property type="project" value="TreeGrafter"/>
</dbReference>
<sequence>MKIPFNKPFLTGSEIFYINQSLQSGKLSGNYHFANKVKSWINSKYGLEGIYLTPSCTAALEMGALLVDLQPGDEVIMPSYTFTSTANSVLIFGAKPVFCDIHSKDMNIDVQKIESLITSKTKMIIPIDYAGVPCDIDEIMLIAEKYGITVMQDCAQSYGALYKGEISGKRAHLSCYSFHDTKNLTCGEGGALIVNEEFRRERASYLMEKGTDRTKMLKGLQKKYSWIDKGSSYLLSDILAAMLLSQLENEEYIISNRLHLMKTYYNWFNDFKFRDRLNTCKVDSIKKPNGHSFWLLLPTNNLRDKFIQKMKASGVTVHIGYIPLHSSKMGRKLGYQGSDLQLTEELAGRIARMPIFTEMSDTEINYTIEKAEAVLSELLD</sequence>
<proteinExistence type="inferred from homology"/>
<reference evidence="5 6" key="1">
    <citation type="submission" date="2018-04" db="EMBL/GenBank/DDBJ databases">
        <title>Genomic Encyclopedia of Archaeal and Bacterial Type Strains, Phase II (KMG-II): from individual species to whole genera.</title>
        <authorList>
            <person name="Goeker M."/>
        </authorList>
    </citation>
    <scope>NUCLEOTIDE SEQUENCE [LARGE SCALE GENOMIC DNA]</scope>
    <source>
        <strain evidence="5 6">DSM 23082</strain>
    </source>
</reference>
<accession>A0A2T6AFN4</accession>
<dbReference type="Pfam" id="PF01041">
    <property type="entry name" value="DegT_DnrJ_EryC1"/>
    <property type="match status" value="1"/>
</dbReference>
<dbReference type="GO" id="GO:0000271">
    <property type="term" value="P:polysaccharide biosynthetic process"/>
    <property type="evidence" value="ECO:0007669"/>
    <property type="project" value="TreeGrafter"/>
</dbReference>
<dbReference type="InterPro" id="IPR015422">
    <property type="entry name" value="PyrdxlP-dep_Trfase_small"/>
</dbReference>
<gene>
    <name evidence="5" type="ORF">C8P64_3029</name>
</gene>
<dbReference type="InterPro" id="IPR015421">
    <property type="entry name" value="PyrdxlP-dep_Trfase_major"/>
</dbReference>
<dbReference type="Proteomes" id="UP000244174">
    <property type="component" value="Unassembled WGS sequence"/>
</dbReference>
<dbReference type="GO" id="GO:0030170">
    <property type="term" value="F:pyridoxal phosphate binding"/>
    <property type="evidence" value="ECO:0007669"/>
    <property type="project" value="TreeGrafter"/>
</dbReference>
<dbReference type="InterPro" id="IPR000653">
    <property type="entry name" value="DegT/StrS_aminotransferase"/>
</dbReference>
<protein>
    <submittedName>
        <fullName evidence="5">dTDP-4-amino-4,6-dideoxygalactose transaminase</fullName>
    </submittedName>
</protein>
<dbReference type="PIRSF" id="PIRSF000390">
    <property type="entry name" value="PLP_StrS"/>
    <property type="match status" value="1"/>
</dbReference>
<comment type="caution">
    <text evidence="5">The sequence shown here is derived from an EMBL/GenBank/DDBJ whole genome shotgun (WGS) entry which is preliminary data.</text>
</comment>
<dbReference type="Gene3D" id="3.40.640.10">
    <property type="entry name" value="Type I PLP-dependent aspartate aminotransferase-like (Major domain)"/>
    <property type="match status" value="1"/>
</dbReference>
<dbReference type="InterPro" id="IPR015424">
    <property type="entry name" value="PyrdxlP-dep_Trfase"/>
</dbReference>
<evidence type="ECO:0000256" key="2">
    <source>
        <dbReference type="PIRSR" id="PIRSR000390-1"/>
    </source>
</evidence>
<keyword evidence="3 4" id="KW-0663">Pyridoxal phosphate</keyword>
<name>A0A2T6AFN4_9FLAO</name>
<evidence type="ECO:0000313" key="6">
    <source>
        <dbReference type="Proteomes" id="UP000244174"/>
    </source>
</evidence>
<evidence type="ECO:0000256" key="4">
    <source>
        <dbReference type="RuleBase" id="RU004508"/>
    </source>
</evidence>
<dbReference type="RefSeq" id="WP_108172878.1">
    <property type="nucleotide sequence ID" value="NZ_QBKQ01000003.1"/>
</dbReference>
<dbReference type="NCBIfam" id="NF008687">
    <property type="entry name" value="PRK11706.1"/>
    <property type="match status" value="1"/>
</dbReference>
<evidence type="ECO:0000313" key="5">
    <source>
        <dbReference type="EMBL" id="PTX42599.1"/>
    </source>
</evidence>
<evidence type="ECO:0000256" key="3">
    <source>
        <dbReference type="PIRSR" id="PIRSR000390-2"/>
    </source>
</evidence>
<organism evidence="5 6">
    <name type="scientific">Christiangramia gaetbulicola</name>
    <dbReference type="NCBI Taxonomy" id="703340"/>
    <lineage>
        <taxon>Bacteria</taxon>
        <taxon>Pseudomonadati</taxon>
        <taxon>Bacteroidota</taxon>
        <taxon>Flavobacteriia</taxon>
        <taxon>Flavobacteriales</taxon>
        <taxon>Flavobacteriaceae</taxon>
        <taxon>Christiangramia</taxon>
    </lineage>
</organism>
<dbReference type="Gene3D" id="3.90.1150.10">
    <property type="entry name" value="Aspartate Aminotransferase, domain 1"/>
    <property type="match status" value="1"/>
</dbReference>
<comment type="similarity">
    <text evidence="1 4">Belongs to the DegT/DnrJ/EryC1 family.</text>
</comment>
<evidence type="ECO:0000256" key="1">
    <source>
        <dbReference type="ARBA" id="ARBA00037999"/>
    </source>
</evidence>
<dbReference type="EMBL" id="QBKQ01000003">
    <property type="protein sequence ID" value="PTX42599.1"/>
    <property type="molecule type" value="Genomic_DNA"/>
</dbReference>
<dbReference type="AlphaFoldDB" id="A0A2T6AFN4"/>
<keyword evidence="6" id="KW-1185">Reference proteome</keyword>